<reference evidence="4 5" key="1">
    <citation type="journal article" date="2009" name="Science">
        <title>Green evolution and dynamic adaptations revealed by genomes of the marine picoeukaryotes Micromonas.</title>
        <authorList>
            <person name="Worden A.Z."/>
            <person name="Lee J.H."/>
            <person name="Mock T."/>
            <person name="Rouze P."/>
            <person name="Simmons M.P."/>
            <person name="Aerts A.L."/>
            <person name="Allen A.E."/>
            <person name="Cuvelier M.L."/>
            <person name="Derelle E."/>
            <person name="Everett M.V."/>
            <person name="Foulon E."/>
            <person name="Grimwood J."/>
            <person name="Gundlach H."/>
            <person name="Henrissat B."/>
            <person name="Napoli C."/>
            <person name="McDonald S.M."/>
            <person name="Parker M.S."/>
            <person name="Rombauts S."/>
            <person name="Salamov A."/>
            <person name="Von Dassow P."/>
            <person name="Badger J.H."/>
            <person name="Coutinho P.M."/>
            <person name="Demir E."/>
            <person name="Dubchak I."/>
            <person name="Gentemann C."/>
            <person name="Eikrem W."/>
            <person name="Gready J.E."/>
            <person name="John U."/>
            <person name="Lanier W."/>
            <person name="Lindquist E.A."/>
            <person name="Lucas S."/>
            <person name="Mayer K.F."/>
            <person name="Moreau H."/>
            <person name="Not F."/>
            <person name="Otillar R."/>
            <person name="Panaud O."/>
            <person name="Pangilinan J."/>
            <person name="Paulsen I."/>
            <person name="Piegu B."/>
            <person name="Poliakov A."/>
            <person name="Robbens S."/>
            <person name="Schmutz J."/>
            <person name="Toulza E."/>
            <person name="Wyss T."/>
            <person name="Zelensky A."/>
            <person name="Zhou K."/>
            <person name="Armbrust E.V."/>
            <person name="Bhattacharya D."/>
            <person name="Goodenough U.W."/>
            <person name="Van de Peer Y."/>
            <person name="Grigoriev I.V."/>
        </authorList>
    </citation>
    <scope>NUCLEOTIDE SEQUENCE [LARGE SCALE GENOMIC DNA]</scope>
    <source>
        <strain evidence="4 5">CCMP1545</strain>
    </source>
</reference>
<dbReference type="GeneID" id="9684952"/>
<dbReference type="Gene3D" id="3.90.70.80">
    <property type="match status" value="1"/>
</dbReference>
<dbReference type="CDD" id="cd22760">
    <property type="entry name" value="OTU_plant_OTU4-like"/>
    <property type="match status" value="1"/>
</dbReference>
<feature type="domain" description="OTU" evidence="3">
    <location>
        <begin position="79"/>
        <end position="248"/>
    </location>
</feature>
<dbReference type="GO" id="GO:0004843">
    <property type="term" value="F:cysteine-type deubiquitinase activity"/>
    <property type="evidence" value="ECO:0007669"/>
    <property type="project" value="TreeGrafter"/>
</dbReference>
<protein>
    <submittedName>
        <fullName evidence="4">Predicted protein</fullName>
    </submittedName>
</protein>
<dbReference type="EMBL" id="GG663740">
    <property type="protein sequence ID" value="EEH56346.1"/>
    <property type="molecule type" value="Genomic_DNA"/>
</dbReference>
<evidence type="ECO:0000256" key="1">
    <source>
        <dbReference type="ARBA" id="ARBA00010407"/>
    </source>
</evidence>
<dbReference type="eggNOG" id="KOG2606">
    <property type="taxonomic scope" value="Eukaryota"/>
</dbReference>
<dbReference type="InterPro" id="IPR050704">
    <property type="entry name" value="Peptidase_C85-like"/>
</dbReference>
<dbReference type="SUPFAM" id="SSF54001">
    <property type="entry name" value="Cysteine proteinases"/>
    <property type="match status" value="1"/>
</dbReference>
<dbReference type="PROSITE" id="PS50802">
    <property type="entry name" value="OTU"/>
    <property type="match status" value="1"/>
</dbReference>
<dbReference type="InterPro" id="IPR003323">
    <property type="entry name" value="OTU_dom"/>
</dbReference>
<dbReference type="Proteomes" id="UP000001876">
    <property type="component" value="Unassembled WGS sequence"/>
</dbReference>
<dbReference type="InterPro" id="IPR047947">
    <property type="entry name" value="OTU4_OTU"/>
</dbReference>
<comment type="similarity">
    <text evidence="1">Belongs to the peptidase C85 family.</text>
</comment>
<evidence type="ECO:0000313" key="4">
    <source>
        <dbReference type="EMBL" id="EEH56346.1"/>
    </source>
</evidence>
<accession>C1MUK7</accession>
<evidence type="ECO:0000259" key="3">
    <source>
        <dbReference type="PROSITE" id="PS50802"/>
    </source>
</evidence>
<name>C1MUK7_MICPC</name>
<dbReference type="STRING" id="564608.C1MUK7"/>
<keyword evidence="5" id="KW-1185">Reference proteome</keyword>
<dbReference type="InterPro" id="IPR038765">
    <property type="entry name" value="Papain-like_cys_pep_sf"/>
</dbReference>
<dbReference type="PANTHER" id="PTHR12419">
    <property type="entry name" value="OTU DOMAIN CONTAINING PROTEIN"/>
    <property type="match status" value="1"/>
</dbReference>
<organism evidence="5">
    <name type="scientific">Micromonas pusilla (strain CCMP1545)</name>
    <name type="common">Picoplanktonic green alga</name>
    <dbReference type="NCBI Taxonomy" id="564608"/>
    <lineage>
        <taxon>Eukaryota</taxon>
        <taxon>Viridiplantae</taxon>
        <taxon>Chlorophyta</taxon>
        <taxon>Mamiellophyceae</taxon>
        <taxon>Mamiellales</taxon>
        <taxon>Mamiellaceae</taxon>
        <taxon>Micromonas</taxon>
    </lineage>
</organism>
<dbReference type="GO" id="GO:0016579">
    <property type="term" value="P:protein deubiquitination"/>
    <property type="evidence" value="ECO:0007669"/>
    <property type="project" value="TreeGrafter"/>
</dbReference>
<evidence type="ECO:0000313" key="5">
    <source>
        <dbReference type="Proteomes" id="UP000001876"/>
    </source>
</evidence>
<gene>
    <name evidence="4" type="ORF">MICPUCDRAFT_58846</name>
</gene>
<dbReference type="Pfam" id="PF02338">
    <property type="entry name" value="OTU"/>
    <property type="match status" value="1"/>
</dbReference>
<proteinExistence type="inferred from homology"/>
<dbReference type="KEGG" id="mpp:MICPUCDRAFT_58846"/>
<dbReference type="RefSeq" id="XP_003059214.1">
    <property type="nucleotide sequence ID" value="XM_003059168.1"/>
</dbReference>
<evidence type="ECO:0000256" key="2">
    <source>
        <dbReference type="SAM" id="MobiDB-lite"/>
    </source>
</evidence>
<dbReference type="PANTHER" id="PTHR12419:SF8">
    <property type="entry name" value="OVARIAN TUMOR DOMAIN-CONTAINING DEUBIQUITINATING ENZYME 4"/>
    <property type="match status" value="1"/>
</dbReference>
<dbReference type="OrthoDB" id="409956at2759"/>
<feature type="region of interest" description="Disordered" evidence="2">
    <location>
        <begin position="190"/>
        <end position="233"/>
    </location>
</feature>
<sequence length="256" mass="26793">MWCLASAAAAAGAGAGAGAGGEAVGACRAGTATGAACGARRVVASATGRRLRRLHRGHPPARRCVATAATRRTADGATYDVHAVAGDGRCLFRSVAAAMELARAGARASDAEELSLADALRARACDELVARREDVEWFIEGDFETYVERMRNPWAWGGEPEILMLARALRTPIEVFVVVEGENASAREGGELRSIGRYGEDEEEEEDGDEEEEEEGGEEEGASGGAEGGGGVAVLFHGAGHYEALTRCDDDDAARR</sequence>
<feature type="compositionally biased region" description="Acidic residues" evidence="2">
    <location>
        <begin position="200"/>
        <end position="221"/>
    </location>
</feature>
<feature type="compositionally biased region" description="Gly residues" evidence="2">
    <location>
        <begin position="222"/>
        <end position="232"/>
    </location>
</feature>
<dbReference type="AlphaFoldDB" id="C1MUK7"/>